<dbReference type="GO" id="GO:0005524">
    <property type="term" value="F:ATP binding"/>
    <property type="evidence" value="ECO:0007669"/>
    <property type="project" value="UniProtKB-KW"/>
</dbReference>
<dbReference type="Gene3D" id="3.40.50.300">
    <property type="entry name" value="P-loop containing nucleotide triphosphate hydrolases"/>
    <property type="match status" value="1"/>
</dbReference>
<dbReference type="InterPro" id="IPR003959">
    <property type="entry name" value="ATPase_AAA_core"/>
</dbReference>
<dbReference type="GO" id="GO:0016887">
    <property type="term" value="F:ATP hydrolysis activity"/>
    <property type="evidence" value="ECO:0007669"/>
    <property type="project" value="InterPro"/>
</dbReference>
<dbReference type="Pfam" id="PF14491">
    <property type="entry name" value="DUF4435"/>
    <property type="match status" value="1"/>
</dbReference>
<feature type="domain" description="AAA+ ATPase" evidence="1">
    <location>
        <begin position="32"/>
        <end position="271"/>
    </location>
</feature>
<proteinExistence type="predicted"/>
<keyword evidence="2" id="KW-0067">ATP-binding</keyword>
<dbReference type="InterPro" id="IPR051396">
    <property type="entry name" value="Bact_Antivir_Def_Nuclease"/>
</dbReference>
<dbReference type="InterPro" id="IPR003593">
    <property type="entry name" value="AAA+_ATPase"/>
</dbReference>
<keyword evidence="2" id="KW-0547">Nucleotide-binding</keyword>
<dbReference type="AlphaFoldDB" id="A0A6B0Z201"/>
<sequence>MSSDSNSCEPQNTETWEIPHISGRSLPINLQANDCLFIVGPNGAGKSALIQYLVPKEEERSNFRRISAHRYSAIDPATLDVSAQRREDIGQQNIEHERYPDAQWRDYNSHFLAATALFDLVAKESSRARTLAGYLPHELEEAARQALKTRAPFGQLNELLSHGTLSITLELSVKGLVQAKQRASRDTYNVAQMSDGERNAAIIGATVLTVDPGTVLLIDEPERHLHRSIIVPFLSALFAQRSDCIFIVSTHELALPAAIPEAKVLTVRSCAWTNNQVSAWDIDLLEPNVGIPEDVRLSILGSRQKILFVEGEPTGLDLPIYHALFPGISVEARGSRDDVIRAVKGVRGSQELHHVEAFGLIDNDGMGEDNIASLSEDGVFALDDYSVESLYYSNASLDALARRQAETLGEEDPQNLKCSALQAALCELRRENGLAQKMAAKRSVLSVRNKIESQIPGREAIQCNEHPTIEVSIESPYQEELSKFKRHLDASEFDELVARYPLRHSHAFDAIARKLKFRSKADYQSALVTRIQSCDSLAEKLRGRIGKLTCALRDPL</sequence>
<dbReference type="Pfam" id="PF13304">
    <property type="entry name" value="AAA_21"/>
    <property type="match status" value="1"/>
</dbReference>
<dbReference type="SUPFAM" id="SSF52540">
    <property type="entry name" value="P-loop containing nucleoside triphosphate hydrolases"/>
    <property type="match status" value="1"/>
</dbReference>
<dbReference type="PANTHER" id="PTHR43581:SF2">
    <property type="entry name" value="EXCINUCLEASE ATPASE SUBUNIT"/>
    <property type="match status" value="1"/>
</dbReference>
<comment type="caution">
    <text evidence="2">The sequence shown here is derived from an EMBL/GenBank/DDBJ whole genome shotgun (WGS) entry which is preliminary data.</text>
</comment>
<dbReference type="InterPro" id="IPR029492">
    <property type="entry name" value="DUF4435"/>
</dbReference>
<dbReference type="SMART" id="SM00382">
    <property type="entry name" value="AAA"/>
    <property type="match status" value="1"/>
</dbReference>
<gene>
    <name evidence="2" type="ORF">F4Y42_20935</name>
</gene>
<organism evidence="2">
    <name type="scientific">Caldilineaceae bacterium SB0664_bin_27</name>
    <dbReference type="NCBI Taxonomy" id="2605260"/>
    <lineage>
        <taxon>Bacteria</taxon>
        <taxon>Bacillati</taxon>
        <taxon>Chloroflexota</taxon>
        <taxon>Caldilineae</taxon>
        <taxon>Caldilineales</taxon>
        <taxon>Caldilineaceae</taxon>
    </lineage>
</organism>
<dbReference type="EMBL" id="VXRG01000181">
    <property type="protein sequence ID" value="MXY95912.1"/>
    <property type="molecule type" value="Genomic_DNA"/>
</dbReference>
<evidence type="ECO:0000313" key="2">
    <source>
        <dbReference type="EMBL" id="MXY95912.1"/>
    </source>
</evidence>
<protein>
    <submittedName>
        <fullName evidence="2">ATP-binding protein</fullName>
    </submittedName>
</protein>
<evidence type="ECO:0000259" key="1">
    <source>
        <dbReference type="SMART" id="SM00382"/>
    </source>
</evidence>
<name>A0A6B0Z201_9CHLR</name>
<accession>A0A6B0Z201</accession>
<reference evidence="2" key="1">
    <citation type="submission" date="2019-09" db="EMBL/GenBank/DDBJ databases">
        <title>Characterisation of the sponge microbiome using genome-centric metagenomics.</title>
        <authorList>
            <person name="Engelberts J.P."/>
            <person name="Robbins S.J."/>
            <person name="De Goeij J.M."/>
            <person name="Aranda M."/>
            <person name="Bell S.C."/>
            <person name="Webster N.S."/>
        </authorList>
    </citation>
    <scope>NUCLEOTIDE SEQUENCE</scope>
    <source>
        <strain evidence="2">SB0664_bin_27</strain>
    </source>
</reference>
<dbReference type="InterPro" id="IPR027417">
    <property type="entry name" value="P-loop_NTPase"/>
</dbReference>
<dbReference type="PANTHER" id="PTHR43581">
    <property type="entry name" value="ATP/GTP PHOSPHATASE"/>
    <property type="match status" value="1"/>
</dbReference>